<sequence>LSMQQMTIAKNSLLAHMEKSGWPHKHVLALATFFLQLENHDKQQELEGNTILLIYQAHVRCEWNAALKAPSRDATFNIGVINDALLESISMEYWNVHRAEGVLGSVPPPYTQLTQANQYFPL</sequence>
<evidence type="ECO:0000313" key="1">
    <source>
        <dbReference type="EMBL" id="TFK31308.1"/>
    </source>
</evidence>
<dbReference type="OrthoDB" id="2688210at2759"/>
<proteinExistence type="predicted"/>
<evidence type="ECO:0000313" key="2">
    <source>
        <dbReference type="Proteomes" id="UP000308652"/>
    </source>
</evidence>
<organism evidence="1 2">
    <name type="scientific">Crucibulum laeve</name>
    <dbReference type="NCBI Taxonomy" id="68775"/>
    <lineage>
        <taxon>Eukaryota</taxon>
        <taxon>Fungi</taxon>
        <taxon>Dikarya</taxon>
        <taxon>Basidiomycota</taxon>
        <taxon>Agaricomycotina</taxon>
        <taxon>Agaricomycetes</taxon>
        <taxon>Agaricomycetidae</taxon>
        <taxon>Agaricales</taxon>
        <taxon>Agaricineae</taxon>
        <taxon>Nidulariaceae</taxon>
        <taxon>Crucibulum</taxon>
    </lineage>
</organism>
<feature type="non-terminal residue" evidence="1">
    <location>
        <position position="1"/>
    </location>
</feature>
<keyword evidence="2" id="KW-1185">Reference proteome</keyword>
<accession>A0A5C3LEP6</accession>
<gene>
    <name evidence="1" type="ORF">BDQ12DRAFT_619107</name>
</gene>
<dbReference type="Proteomes" id="UP000308652">
    <property type="component" value="Unassembled WGS sequence"/>
</dbReference>
<dbReference type="STRING" id="68775.A0A5C3LEP6"/>
<name>A0A5C3LEP6_9AGAR</name>
<protein>
    <submittedName>
        <fullName evidence="1">Uncharacterized protein</fullName>
    </submittedName>
</protein>
<reference evidence="1 2" key="1">
    <citation type="journal article" date="2019" name="Nat. Ecol. Evol.">
        <title>Megaphylogeny resolves global patterns of mushroom evolution.</title>
        <authorList>
            <person name="Varga T."/>
            <person name="Krizsan K."/>
            <person name="Foldi C."/>
            <person name="Dima B."/>
            <person name="Sanchez-Garcia M."/>
            <person name="Sanchez-Ramirez S."/>
            <person name="Szollosi G.J."/>
            <person name="Szarkandi J.G."/>
            <person name="Papp V."/>
            <person name="Albert L."/>
            <person name="Andreopoulos W."/>
            <person name="Angelini C."/>
            <person name="Antonin V."/>
            <person name="Barry K.W."/>
            <person name="Bougher N.L."/>
            <person name="Buchanan P."/>
            <person name="Buyck B."/>
            <person name="Bense V."/>
            <person name="Catcheside P."/>
            <person name="Chovatia M."/>
            <person name="Cooper J."/>
            <person name="Damon W."/>
            <person name="Desjardin D."/>
            <person name="Finy P."/>
            <person name="Geml J."/>
            <person name="Haridas S."/>
            <person name="Hughes K."/>
            <person name="Justo A."/>
            <person name="Karasinski D."/>
            <person name="Kautmanova I."/>
            <person name="Kiss B."/>
            <person name="Kocsube S."/>
            <person name="Kotiranta H."/>
            <person name="LaButti K.M."/>
            <person name="Lechner B.E."/>
            <person name="Liimatainen K."/>
            <person name="Lipzen A."/>
            <person name="Lukacs Z."/>
            <person name="Mihaltcheva S."/>
            <person name="Morgado L.N."/>
            <person name="Niskanen T."/>
            <person name="Noordeloos M.E."/>
            <person name="Ohm R.A."/>
            <person name="Ortiz-Santana B."/>
            <person name="Ovrebo C."/>
            <person name="Racz N."/>
            <person name="Riley R."/>
            <person name="Savchenko A."/>
            <person name="Shiryaev A."/>
            <person name="Soop K."/>
            <person name="Spirin V."/>
            <person name="Szebenyi C."/>
            <person name="Tomsovsky M."/>
            <person name="Tulloss R.E."/>
            <person name="Uehling J."/>
            <person name="Grigoriev I.V."/>
            <person name="Vagvolgyi C."/>
            <person name="Papp T."/>
            <person name="Martin F.M."/>
            <person name="Miettinen O."/>
            <person name="Hibbett D.S."/>
            <person name="Nagy L.G."/>
        </authorList>
    </citation>
    <scope>NUCLEOTIDE SEQUENCE [LARGE SCALE GENOMIC DNA]</scope>
    <source>
        <strain evidence="1 2">CBS 166.37</strain>
    </source>
</reference>
<dbReference type="EMBL" id="ML213786">
    <property type="protein sequence ID" value="TFK31308.1"/>
    <property type="molecule type" value="Genomic_DNA"/>
</dbReference>
<dbReference type="AlphaFoldDB" id="A0A5C3LEP6"/>